<evidence type="ECO:0000259" key="3">
    <source>
        <dbReference type="Pfam" id="PF23581"/>
    </source>
</evidence>
<evidence type="ECO:0000313" key="4">
    <source>
        <dbReference type="EMBL" id="KAL0365402.1"/>
    </source>
</evidence>
<feature type="domain" description="DUF7135" evidence="3">
    <location>
        <begin position="205"/>
        <end position="373"/>
    </location>
</feature>
<dbReference type="GO" id="GO:0005634">
    <property type="term" value="C:nucleus"/>
    <property type="evidence" value="ECO:0007669"/>
    <property type="project" value="TreeGrafter"/>
</dbReference>
<dbReference type="PANTHER" id="PTHR31913:SF7">
    <property type="entry name" value="DEM PROTEIN"/>
    <property type="match status" value="1"/>
</dbReference>
<reference evidence="4" key="1">
    <citation type="submission" date="2020-06" db="EMBL/GenBank/DDBJ databases">
        <authorList>
            <person name="Li T."/>
            <person name="Hu X."/>
            <person name="Zhang T."/>
            <person name="Song X."/>
            <person name="Zhang H."/>
            <person name="Dai N."/>
            <person name="Sheng W."/>
            <person name="Hou X."/>
            <person name="Wei L."/>
        </authorList>
    </citation>
    <scope>NUCLEOTIDE SEQUENCE</scope>
    <source>
        <strain evidence="4">G01</strain>
        <tissue evidence="4">Leaf</tissue>
    </source>
</reference>
<protein>
    <submittedName>
        <fullName evidence="4">Protein CYPRO4</fullName>
    </submittedName>
</protein>
<feature type="region of interest" description="Disordered" evidence="1">
    <location>
        <begin position="165"/>
        <end position="212"/>
    </location>
</feature>
<dbReference type="Pfam" id="PF23581">
    <property type="entry name" value="DUF7135"/>
    <property type="match status" value="1"/>
</dbReference>
<proteinExistence type="predicted"/>
<feature type="compositionally biased region" description="Acidic residues" evidence="1">
    <location>
        <begin position="178"/>
        <end position="196"/>
    </location>
</feature>
<reference evidence="4" key="2">
    <citation type="journal article" date="2024" name="Plant">
        <title>Genomic evolution and insights into agronomic trait innovations of Sesamum species.</title>
        <authorList>
            <person name="Miao H."/>
            <person name="Wang L."/>
            <person name="Qu L."/>
            <person name="Liu H."/>
            <person name="Sun Y."/>
            <person name="Le M."/>
            <person name="Wang Q."/>
            <person name="Wei S."/>
            <person name="Zheng Y."/>
            <person name="Lin W."/>
            <person name="Duan Y."/>
            <person name="Cao H."/>
            <person name="Xiong S."/>
            <person name="Wang X."/>
            <person name="Wei L."/>
            <person name="Li C."/>
            <person name="Ma Q."/>
            <person name="Ju M."/>
            <person name="Zhao R."/>
            <person name="Li G."/>
            <person name="Mu C."/>
            <person name="Tian Q."/>
            <person name="Mei H."/>
            <person name="Zhang T."/>
            <person name="Gao T."/>
            <person name="Zhang H."/>
        </authorList>
    </citation>
    <scope>NUCLEOTIDE SEQUENCE</scope>
    <source>
        <strain evidence="4">G01</strain>
    </source>
</reference>
<dbReference type="InterPro" id="IPR015943">
    <property type="entry name" value="WD40/YVTN_repeat-like_dom_sf"/>
</dbReference>
<dbReference type="Gene3D" id="2.130.10.10">
    <property type="entry name" value="YVTN repeat-like/Quinoprotein amine dehydrogenase"/>
    <property type="match status" value="1"/>
</dbReference>
<dbReference type="InterPro" id="IPR055559">
    <property type="entry name" value="CYPRO4_DUF7135"/>
</dbReference>
<dbReference type="GO" id="GO:0005737">
    <property type="term" value="C:cytoplasm"/>
    <property type="evidence" value="ECO:0007669"/>
    <property type="project" value="TreeGrafter"/>
</dbReference>
<dbReference type="AlphaFoldDB" id="A0AAW2QCV1"/>
<dbReference type="SUPFAM" id="SSF101908">
    <property type="entry name" value="Putative isomerase YbhE"/>
    <property type="match status" value="1"/>
</dbReference>
<dbReference type="PANTHER" id="PTHR31913">
    <property type="entry name" value="VACUOLAR IMPORT AND DEGRADATION PROTEIN 27"/>
    <property type="match status" value="1"/>
</dbReference>
<dbReference type="FunFam" id="2.130.10.10:FF:000663">
    <property type="entry name" value="Vacuolar import/degradation Vid27-related protein"/>
    <property type="match status" value="1"/>
</dbReference>
<name>A0AAW2QCV1_9LAMI</name>
<evidence type="ECO:0000256" key="1">
    <source>
        <dbReference type="SAM" id="MobiDB-lite"/>
    </source>
</evidence>
<accession>A0AAW2QCV1</accession>
<comment type="caution">
    <text evidence="4">The sequence shown here is derived from an EMBL/GenBank/DDBJ whole genome shotgun (WGS) entry which is preliminary data.</text>
</comment>
<dbReference type="InterPro" id="IPR040458">
    <property type="entry name" value="Vid27"/>
</dbReference>
<dbReference type="InterPro" id="IPR013863">
    <property type="entry name" value="VID27_C"/>
</dbReference>
<dbReference type="EMBL" id="JACGWK010000003">
    <property type="protein sequence ID" value="KAL0365402.1"/>
    <property type="molecule type" value="Genomic_DNA"/>
</dbReference>
<evidence type="ECO:0000259" key="2">
    <source>
        <dbReference type="Pfam" id="PF08553"/>
    </source>
</evidence>
<sequence>MEGTEEIMGRFETSGHGPKFVDKLKRQSIVLILDYDYSWVQSKVAKLRWHDFMYASTRFLRAGNASNYYFLRHQAKIATCLRQMYANWVLSLLFMLFHSIKYTNRPQIVISRSLSKSPQNQRLTSSQSSEFQLSVSRRCVKFQDFWLLRTFKGSFFLSVGVSGAPPTMGGSQSREGLELSDSEYSDDDEEEKEEQDSGNYADAEDRTPQVSAKVLDEVDSRLQALKLKYPKSSSPAPQKPNVGLKNAVKLYLHIGGNTPKAKWVVSEKLSSYKFVKKLKIDDEDDDEDDELGIREGFWVLKVGKKIKVKVSSDLQMKFFGDQRRVDFVDCGVWALKFFGDEDCRSFVTKFQDCLFENVYGLRPTEENKVKIYGKEFLGWVKPEESDDSMWEDADAGVWKSPEKRPVEFPERENQDLLEEFEEAATDGGIQSLALGALDNSFLVGDSGVQVVKNFSHGIHGKGVYVRFGDQKLGSSSGNSRTPKKALLMRGETNMMLMSPQKEGKPQSTGLHQLDIETGKIVTEWKFEKDGTDITMKDITSDAKGSQLDPSESTFLGLDDNRLCQWDMRDKKGIVQKLANASSPVLHWTQGHQFSRGTNFQCFATAGDGSIVVGSLDGKIRLYSRTSMRQAKTAFPGLGSPITSVDVTYDGKWVLGTTDTYLILICTLFTDKDGKTKTGFAGRMGNKIPAPRLLKLTPVDAHLAGADNKFHAGHFSWVTEGGKQEKHLVATVGKFSIIWNFQQVKNSAHHCYQNQQGLKSCYCYKIVLKDESIIESRFMHDKFALNNSPEAPLVVATPMKVTSFSMSGKR</sequence>
<gene>
    <name evidence="4" type="ORF">Sangu_0637800</name>
</gene>
<organism evidence="4">
    <name type="scientific">Sesamum angustifolium</name>
    <dbReference type="NCBI Taxonomy" id="2727405"/>
    <lineage>
        <taxon>Eukaryota</taxon>
        <taxon>Viridiplantae</taxon>
        <taxon>Streptophyta</taxon>
        <taxon>Embryophyta</taxon>
        <taxon>Tracheophyta</taxon>
        <taxon>Spermatophyta</taxon>
        <taxon>Magnoliopsida</taxon>
        <taxon>eudicotyledons</taxon>
        <taxon>Gunneridae</taxon>
        <taxon>Pentapetalae</taxon>
        <taxon>asterids</taxon>
        <taxon>lamiids</taxon>
        <taxon>Lamiales</taxon>
        <taxon>Pedaliaceae</taxon>
        <taxon>Sesamum</taxon>
    </lineage>
</organism>
<feature type="domain" description="Vacuolar import/degradation Vid27 C-terminal" evidence="2">
    <location>
        <begin position="438"/>
        <end position="752"/>
    </location>
</feature>
<dbReference type="Pfam" id="PF08553">
    <property type="entry name" value="VID27"/>
    <property type="match status" value="1"/>
</dbReference>